<dbReference type="RefSeq" id="XP_018142802.1">
    <property type="nucleotide sequence ID" value="XM_018292599.1"/>
</dbReference>
<dbReference type="KEGG" id="pchm:VFPPC_14831"/>
<dbReference type="InterPro" id="IPR016181">
    <property type="entry name" value="Acyl_CoA_acyltransferase"/>
</dbReference>
<dbReference type="PANTHER" id="PTHR43792:SF1">
    <property type="entry name" value="N-ACETYLTRANSFERASE DOMAIN-CONTAINING PROTEIN"/>
    <property type="match status" value="1"/>
</dbReference>
<dbReference type="Pfam" id="PF13302">
    <property type="entry name" value="Acetyltransf_3"/>
    <property type="match status" value="1"/>
</dbReference>
<dbReference type="GeneID" id="28856593"/>
<dbReference type="OrthoDB" id="4072826at2759"/>
<evidence type="ECO:0000313" key="2">
    <source>
        <dbReference type="EMBL" id="OAQ65488.1"/>
    </source>
</evidence>
<gene>
    <name evidence="2" type="ORF">VFPPC_14831</name>
</gene>
<dbReference type="AlphaFoldDB" id="A0A179FJK1"/>
<evidence type="ECO:0000313" key="3">
    <source>
        <dbReference type="Proteomes" id="UP000078397"/>
    </source>
</evidence>
<feature type="domain" description="N-acetyltransferase" evidence="1">
    <location>
        <begin position="33"/>
        <end position="215"/>
    </location>
</feature>
<dbReference type="PROSITE" id="PS51186">
    <property type="entry name" value="GNAT"/>
    <property type="match status" value="1"/>
</dbReference>
<dbReference type="InterPro" id="IPR000182">
    <property type="entry name" value="GNAT_dom"/>
</dbReference>
<dbReference type="PANTHER" id="PTHR43792">
    <property type="entry name" value="GNAT FAMILY, PUTATIVE (AFU_ORTHOLOGUE AFUA_3G00765)-RELATED-RELATED"/>
    <property type="match status" value="1"/>
</dbReference>
<dbReference type="Proteomes" id="UP000078397">
    <property type="component" value="Unassembled WGS sequence"/>
</dbReference>
<accession>A0A179FJK1</accession>
<reference evidence="2 3" key="1">
    <citation type="journal article" date="2016" name="PLoS Pathog.">
        <title>Biosynthesis of antibiotic leucinostatins in bio-control fungus Purpureocillium lilacinum and their inhibition on phytophthora revealed by genome mining.</title>
        <authorList>
            <person name="Wang G."/>
            <person name="Liu Z."/>
            <person name="Lin R."/>
            <person name="Li E."/>
            <person name="Mao Z."/>
            <person name="Ling J."/>
            <person name="Yang Y."/>
            <person name="Yin W.B."/>
            <person name="Xie B."/>
        </authorList>
    </citation>
    <scope>NUCLEOTIDE SEQUENCE [LARGE SCALE GENOMIC DNA]</scope>
    <source>
        <strain evidence="2">170</strain>
    </source>
</reference>
<name>A0A179FJK1_METCM</name>
<proteinExistence type="predicted"/>
<dbReference type="Gene3D" id="3.40.630.30">
    <property type="match status" value="1"/>
</dbReference>
<sequence>MIEPTGLEWLDVKSTLPSVPYSQDTHEVRTQRLLLRKFRIDDLEPLFELRSHPDVAAWTPSGKPETDIEQTKKVLAAWIDGQNDKNLKFAICLASTGEFIGQGGVHSRQGQLGWPELGYAIRKEHWGKGYATEFVKAFLDLWWRLPRVESNFRVDARTLSPGCEDGQVANECIVAITVDENKGSRGVLVKSGMELTKIWRVEDMRDETQMVDLLCYVMTGRKS</sequence>
<protein>
    <submittedName>
        <fullName evidence="2">GCN5-related N-acetyltransferase (GNAT) domain-containing protein</fullName>
    </submittedName>
</protein>
<dbReference type="SUPFAM" id="SSF55729">
    <property type="entry name" value="Acyl-CoA N-acyltransferases (Nat)"/>
    <property type="match status" value="1"/>
</dbReference>
<keyword evidence="3" id="KW-1185">Reference proteome</keyword>
<comment type="caution">
    <text evidence="2">The sequence shown here is derived from an EMBL/GenBank/DDBJ whole genome shotgun (WGS) entry which is preliminary data.</text>
</comment>
<dbReference type="EMBL" id="LSBJ02000005">
    <property type="protein sequence ID" value="OAQ65488.1"/>
    <property type="molecule type" value="Genomic_DNA"/>
</dbReference>
<evidence type="ECO:0000259" key="1">
    <source>
        <dbReference type="PROSITE" id="PS51186"/>
    </source>
</evidence>
<dbReference type="InterPro" id="IPR051531">
    <property type="entry name" value="N-acetyltransferase"/>
</dbReference>
<dbReference type="GO" id="GO:0016747">
    <property type="term" value="F:acyltransferase activity, transferring groups other than amino-acyl groups"/>
    <property type="evidence" value="ECO:0007669"/>
    <property type="project" value="InterPro"/>
</dbReference>
<organism evidence="2 3">
    <name type="scientific">Pochonia chlamydosporia 170</name>
    <dbReference type="NCBI Taxonomy" id="1380566"/>
    <lineage>
        <taxon>Eukaryota</taxon>
        <taxon>Fungi</taxon>
        <taxon>Dikarya</taxon>
        <taxon>Ascomycota</taxon>
        <taxon>Pezizomycotina</taxon>
        <taxon>Sordariomycetes</taxon>
        <taxon>Hypocreomycetidae</taxon>
        <taxon>Hypocreales</taxon>
        <taxon>Clavicipitaceae</taxon>
        <taxon>Pochonia</taxon>
    </lineage>
</organism>